<dbReference type="InterPro" id="IPR018967">
    <property type="entry name" value="FeS-contain_CDGSH-typ"/>
</dbReference>
<evidence type="ECO:0000313" key="7">
    <source>
        <dbReference type="EMBL" id="MFD1324152.1"/>
    </source>
</evidence>
<evidence type="ECO:0000256" key="5">
    <source>
        <dbReference type="SAM" id="MobiDB-lite"/>
    </source>
</evidence>
<name>A0ABW3YKX4_9ACTN</name>
<evidence type="ECO:0000256" key="2">
    <source>
        <dbReference type="ARBA" id="ARBA00022723"/>
    </source>
</evidence>
<dbReference type="Gene3D" id="3.40.5.90">
    <property type="entry name" value="CDGSH iron-sulfur domain, mitoNEET-type"/>
    <property type="match status" value="1"/>
</dbReference>
<dbReference type="Proteomes" id="UP001597260">
    <property type="component" value="Unassembled WGS sequence"/>
</dbReference>
<protein>
    <submittedName>
        <fullName evidence="7">CDGSH iron-sulfur domain-containing protein</fullName>
    </submittedName>
</protein>
<proteinExistence type="predicted"/>
<evidence type="ECO:0000256" key="3">
    <source>
        <dbReference type="ARBA" id="ARBA00023004"/>
    </source>
</evidence>
<keyword evidence="8" id="KW-1185">Reference proteome</keyword>
<gene>
    <name evidence="7" type="ORF">ACFQ4H_23990</name>
</gene>
<keyword evidence="1" id="KW-0001">2Fe-2S</keyword>
<dbReference type="Pfam" id="PF09360">
    <property type="entry name" value="zf-CDGSH"/>
    <property type="match status" value="1"/>
</dbReference>
<sequence>MAHTGSGEAAATITTYEDGPLLVRGDFVLRTSAGETIDPGRATVALCRCGKSAIRPFCDGTHRAIGFRAGAEPDRGPDGRGDRRPGSPDPA</sequence>
<dbReference type="EMBL" id="JBHTMP010000043">
    <property type="protein sequence ID" value="MFD1324152.1"/>
    <property type="molecule type" value="Genomic_DNA"/>
</dbReference>
<comment type="caution">
    <text evidence="7">The sequence shown here is derived from an EMBL/GenBank/DDBJ whole genome shotgun (WGS) entry which is preliminary data.</text>
</comment>
<feature type="compositionally biased region" description="Basic and acidic residues" evidence="5">
    <location>
        <begin position="71"/>
        <end position="91"/>
    </location>
</feature>
<dbReference type="RefSeq" id="WP_377574316.1">
    <property type="nucleotide sequence ID" value="NZ_JBHTMP010000043.1"/>
</dbReference>
<accession>A0ABW3YKX4</accession>
<dbReference type="InterPro" id="IPR042216">
    <property type="entry name" value="MitoNEET_CISD"/>
</dbReference>
<reference evidence="8" key="1">
    <citation type="journal article" date="2019" name="Int. J. Syst. Evol. Microbiol.">
        <title>The Global Catalogue of Microorganisms (GCM) 10K type strain sequencing project: providing services to taxonomists for standard genome sequencing and annotation.</title>
        <authorList>
            <consortium name="The Broad Institute Genomics Platform"/>
            <consortium name="The Broad Institute Genome Sequencing Center for Infectious Disease"/>
            <person name="Wu L."/>
            <person name="Ma J."/>
        </authorList>
    </citation>
    <scope>NUCLEOTIDE SEQUENCE [LARGE SCALE GENOMIC DNA]</scope>
    <source>
        <strain evidence="8">JCM 31037</strain>
    </source>
</reference>
<evidence type="ECO:0000313" key="8">
    <source>
        <dbReference type="Proteomes" id="UP001597260"/>
    </source>
</evidence>
<feature type="domain" description="Iron-binding zinc finger CDGSH type" evidence="6">
    <location>
        <begin position="31"/>
        <end position="68"/>
    </location>
</feature>
<evidence type="ECO:0000256" key="4">
    <source>
        <dbReference type="ARBA" id="ARBA00023014"/>
    </source>
</evidence>
<dbReference type="SMART" id="SM00704">
    <property type="entry name" value="ZnF_CDGSH"/>
    <property type="match status" value="1"/>
</dbReference>
<evidence type="ECO:0000256" key="1">
    <source>
        <dbReference type="ARBA" id="ARBA00022714"/>
    </source>
</evidence>
<evidence type="ECO:0000259" key="6">
    <source>
        <dbReference type="SMART" id="SM00704"/>
    </source>
</evidence>
<keyword evidence="3" id="KW-0408">Iron</keyword>
<keyword evidence="4" id="KW-0411">Iron-sulfur</keyword>
<feature type="region of interest" description="Disordered" evidence="5">
    <location>
        <begin position="68"/>
        <end position="91"/>
    </location>
</feature>
<keyword evidence="2" id="KW-0479">Metal-binding</keyword>
<organism evidence="7 8">
    <name type="scientific">Micromonospora sonneratiae</name>
    <dbReference type="NCBI Taxonomy" id="1184706"/>
    <lineage>
        <taxon>Bacteria</taxon>
        <taxon>Bacillati</taxon>
        <taxon>Actinomycetota</taxon>
        <taxon>Actinomycetes</taxon>
        <taxon>Micromonosporales</taxon>
        <taxon>Micromonosporaceae</taxon>
        <taxon>Micromonospora</taxon>
    </lineage>
</organism>